<proteinExistence type="predicted"/>
<evidence type="ECO:0000256" key="1">
    <source>
        <dbReference type="SAM" id="MobiDB-lite"/>
    </source>
</evidence>
<dbReference type="InterPro" id="IPR022529">
    <property type="entry name" value="DUF3530"/>
</dbReference>
<dbReference type="RefSeq" id="WP_027314195.1">
    <property type="nucleotide sequence ID" value="NZ_JBHLZN010000004.1"/>
</dbReference>
<accession>A0ABV5ZD41</accession>
<name>A0ABV5ZD41_9GAMM</name>
<protein>
    <submittedName>
        <fullName evidence="3">DUF3530 family protein</fullName>
    </submittedName>
</protein>
<feature type="region of interest" description="Disordered" evidence="1">
    <location>
        <begin position="29"/>
        <end position="56"/>
    </location>
</feature>
<evidence type="ECO:0000313" key="3">
    <source>
        <dbReference type="EMBL" id="MFB9887211.1"/>
    </source>
</evidence>
<dbReference type="EMBL" id="JBHLZN010000004">
    <property type="protein sequence ID" value="MFB9887211.1"/>
    <property type="molecule type" value="Genomic_DNA"/>
</dbReference>
<evidence type="ECO:0000313" key="4">
    <source>
        <dbReference type="Proteomes" id="UP001589628"/>
    </source>
</evidence>
<reference evidence="3 4" key="1">
    <citation type="submission" date="2024-09" db="EMBL/GenBank/DDBJ databases">
        <authorList>
            <person name="Sun Q."/>
            <person name="Mori K."/>
        </authorList>
    </citation>
    <scope>NUCLEOTIDE SEQUENCE [LARGE SCALE GENOMIC DNA]</scope>
    <source>
        <strain evidence="3 4">ATCC 51285</strain>
    </source>
</reference>
<feature type="region of interest" description="Disordered" evidence="1">
    <location>
        <begin position="167"/>
        <end position="205"/>
    </location>
</feature>
<feature type="chain" id="PRO_5045336660" evidence="2">
    <location>
        <begin position="29"/>
        <end position="361"/>
    </location>
</feature>
<dbReference type="Proteomes" id="UP001589628">
    <property type="component" value="Unassembled WGS sequence"/>
</dbReference>
<feature type="signal peptide" evidence="2">
    <location>
        <begin position="1"/>
        <end position="28"/>
    </location>
</feature>
<keyword evidence="4" id="KW-1185">Reference proteome</keyword>
<keyword evidence="2" id="KW-0732">Signal</keyword>
<comment type="caution">
    <text evidence="3">The sequence shown here is derived from an EMBL/GenBank/DDBJ whole genome shotgun (WGS) entry which is preliminary data.</text>
</comment>
<feature type="compositionally biased region" description="Low complexity" evidence="1">
    <location>
        <begin position="29"/>
        <end position="44"/>
    </location>
</feature>
<dbReference type="InterPro" id="IPR029058">
    <property type="entry name" value="AB_hydrolase_fold"/>
</dbReference>
<gene>
    <name evidence="3" type="ORF">ACFFLH_12395</name>
</gene>
<evidence type="ECO:0000256" key="2">
    <source>
        <dbReference type="SAM" id="SignalP"/>
    </source>
</evidence>
<dbReference type="Pfam" id="PF12048">
    <property type="entry name" value="DUF3530"/>
    <property type="match status" value="1"/>
</dbReference>
<dbReference type="Gene3D" id="3.40.50.1820">
    <property type="entry name" value="alpha/beta hydrolase"/>
    <property type="match status" value="1"/>
</dbReference>
<sequence length="361" mass="38436">MKSRRIAGRDWIAGLGLALILALSPAHAEEQPASEAAAANESPSGSDESAPNAPTEHIHLDPQALQLAVLAQQQHPPTQVLSLGEAEDAFLGLYVLHNTPQAMGGIVLVAEDGTHPDWPGPVQALRTGLADYGWQTLSIAIPPLPVHPHPKRDLPVLINPDEVTPAANEENSAAQDSAAPPVANPALPEGKPATAEAAPPSPSEPLGEEVVYAELINQRLQLAEDYLKARGLEKVVFIGVGTGASLAARYLAARADAELTLVMVNAKEAGDPEPIDLLSTLAGLDNPVLDLYLANQIQGAAKLRRDNARRYNRLSYEQLRLSPRPHHPAAEGKVLVQRIRGWLKTRQQERPVDLSANAAAT</sequence>
<organism evidence="3 4">
    <name type="scientific">Balneatrix alpica</name>
    <dbReference type="NCBI Taxonomy" id="75684"/>
    <lineage>
        <taxon>Bacteria</taxon>
        <taxon>Pseudomonadati</taxon>
        <taxon>Pseudomonadota</taxon>
        <taxon>Gammaproteobacteria</taxon>
        <taxon>Oceanospirillales</taxon>
        <taxon>Balneatrichaceae</taxon>
        <taxon>Balneatrix</taxon>
    </lineage>
</organism>